<comment type="caution">
    <text evidence="4">The sequence shown here is derived from an EMBL/GenBank/DDBJ whole genome shotgun (WGS) entry which is preliminary data.</text>
</comment>
<evidence type="ECO:0000313" key="5">
    <source>
        <dbReference type="Proteomes" id="UP001176940"/>
    </source>
</evidence>
<comment type="function">
    <text evidence="2">Required for 60S pre-ribosomal subunits export to the cytoplasm.</text>
</comment>
<dbReference type="Gene3D" id="1.10.150.130">
    <property type="match status" value="1"/>
</dbReference>
<dbReference type="Proteomes" id="UP001176940">
    <property type="component" value="Unassembled WGS sequence"/>
</dbReference>
<comment type="subcellular location">
    <subcellularLocation>
        <location evidence="2">Nucleus</location>
        <location evidence="2">Nucleolus</location>
    </subcellularLocation>
</comment>
<dbReference type="InterPro" id="IPR012977">
    <property type="entry name" value="SDA1_N"/>
</dbReference>
<dbReference type="Pfam" id="PF08158">
    <property type="entry name" value="SDA1_HEAT"/>
    <property type="match status" value="1"/>
</dbReference>
<reference evidence="4" key="1">
    <citation type="submission" date="2023-07" db="EMBL/GenBank/DDBJ databases">
        <authorList>
            <person name="Stuckert A."/>
        </authorList>
    </citation>
    <scope>NUCLEOTIDE SEQUENCE</scope>
</reference>
<evidence type="ECO:0000313" key="4">
    <source>
        <dbReference type="EMBL" id="CAJ0940921.1"/>
    </source>
</evidence>
<dbReference type="SUPFAM" id="SSF47823">
    <property type="entry name" value="lambda integrase-like, N-terminal domain"/>
    <property type="match status" value="1"/>
</dbReference>
<keyword evidence="2" id="KW-0653">Protein transport</keyword>
<keyword evidence="1" id="KW-0238">DNA-binding</keyword>
<organism evidence="4 5">
    <name type="scientific">Ranitomeya imitator</name>
    <name type="common">mimic poison frog</name>
    <dbReference type="NCBI Taxonomy" id="111125"/>
    <lineage>
        <taxon>Eukaryota</taxon>
        <taxon>Metazoa</taxon>
        <taxon>Chordata</taxon>
        <taxon>Craniata</taxon>
        <taxon>Vertebrata</taxon>
        <taxon>Euteleostomi</taxon>
        <taxon>Amphibia</taxon>
        <taxon>Batrachia</taxon>
        <taxon>Anura</taxon>
        <taxon>Neobatrachia</taxon>
        <taxon>Hyloidea</taxon>
        <taxon>Dendrobatidae</taxon>
        <taxon>Dendrobatinae</taxon>
        <taxon>Ranitomeya</taxon>
    </lineage>
</organism>
<keyword evidence="2" id="KW-0813">Transport</keyword>
<dbReference type="InterPro" id="IPR027312">
    <property type="entry name" value="Sda1"/>
</dbReference>
<keyword evidence="5" id="KW-1185">Reference proteome</keyword>
<dbReference type="PANTHER" id="PTHR12730">
    <property type="entry name" value="HSDA/SDA1-RELATED"/>
    <property type="match status" value="1"/>
</dbReference>
<proteinExistence type="inferred from homology"/>
<evidence type="ECO:0000256" key="1">
    <source>
        <dbReference type="ARBA" id="ARBA00023125"/>
    </source>
</evidence>
<keyword evidence="2" id="KW-0690">Ribosome biogenesis</keyword>
<evidence type="ECO:0000256" key="2">
    <source>
        <dbReference type="RuleBase" id="RU365057"/>
    </source>
</evidence>
<keyword evidence="2" id="KW-0539">Nucleus</keyword>
<accession>A0ABN9LGM2</accession>
<name>A0ABN9LGM2_9NEOB</name>
<comment type="similarity">
    <text evidence="2">Belongs to the SDA1 family.</text>
</comment>
<dbReference type="InterPro" id="IPR010998">
    <property type="entry name" value="Integrase_recombinase_N"/>
</dbReference>
<dbReference type="PANTHER" id="PTHR12730:SF0">
    <property type="entry name" value="PROTEIN SDA1 HOMOLOG"/>
    <property type="match status" value="1"/>
</dbReference>
<protein>
    <recommendedName>
        <fullName evidence="2">Protein SDA1</fullName>
    </recommendedName>
</protein>
<evidence type="ECO:0000259" key="3">
    <source>
        <dbReference type="Pfam" id="PF08158"/>
    </source>
</evidence>
<sequence length="358" mass="40882">MRTLCKALIMLRNKDLISPAVLLELFFELLRCQDKLLRKTLYTHIVTDIKNINAKHKNNKVNTNFMYTMLRDNNTIAAKMSLDVMIELYRRNIWNDAKTVNVITTACFSKVTKILVAALQFFLGKDNEKKDSDSESEDEGPTARDLMVRYATGKKNTKSKKKLEKAMKVLKFHLPYLFSPLPLLPSVIRKIKIERVPAILVAADWPRRSWYADLGQLLARARRPSLPGPDLPPELGGPEFNGLAVESWILTQARFSQKVAATMISARKPASARIYHHTWKVFFAWCRERFYSPLRFSIPNILVLLQAGLDSGLAPSTLKRQITALSVLVHCRIATNWDLKLILGVLQESPFEPLQDIH</sequence>
<dbReference type="EMBL" id="CAUEEQ010018516">
    <property type="protein sequence ID" value="CAJ0940921.1"/>
    <property type="molecule type" value="Genomic_DNA"/>
</dbReference>
<gene>
    <name evidence="4" type="ORF">RIMI_LOCUS9071181</name>
</gene>
<feature type="domain" description="SDA1 N-terminal" evidence="3">
    <location>
        <begin position="2"/>
        <end position="171"/>
    </location>
</feature>